<comment type="pathway">
    <text evidence="2">Protein modification; protein ubiquitination.</text>
</comment>
<dbReference type="SUPFAM" id="SSF56112">
    <property type="entry name" value="Protein kinase-like (PK-like)"/>
    <property type="match status" value="1"/>
</dbReference>
<proteinExistence type="predicted"/>
<evidence type="ECO:0000256" key="1">
    <source>
        <dbReference type="ARBA" id="ARBA00000900"/>
    </source>
</evidence>
<keyword evidence="10" id="KW-0812">Transmembrane</keyword>
<dbReference type="InterPro" id="IPR017441">
    <property type="entry name" value="Protein_kinase_ATP_BS"/>
</dbReference>
<feature type="domain" description="Protein kinase" evidence="11">
    <location>
        <begin position="157"/>
        <end position="421"/>
    </location>
</feature>
<keyword evidence="6" id="KW-0418">Kinase</keyword>
<dbReference type="InterPro" id="IPR003613">
    <property type="entry name" value="Ubox_domain"/>
</dbReference>
<dbReference type="InterPro" id="IPR008271">
    <property type="entry name" value="Ser/Thr_kinase_AS"/>
</dbReference>
<dbReference type="SMART" id="SM00220">
    <property type="entry name" value="S_TKc"/>
    <property type="match status" value="1"/>
</dbReference>
<dbReference type="EC" id="2.3.2.27" evidence="3"/>
<dbReference type="GO" id="GO:0061630">
    <property type="term" value="F:ubiquitin protein ligase activity"/>
    <property type="evidence" value="ECO:0007669"/>
    <property type="project" value="UniProtKB-EC"/>
</dbReference>
<evidence type="ECO:0000259" key="12">
    <source>
        <dbReference type="PROSITE" id="PS51698"/>
    </source>
</evidence>
<dbReference type="AlphaFoldDB" id="A0A8J5G7H0"/>
<name>A0A8J5G7H0_ZINOF</name>
<dbReference type="PROSITE" id="PS51698">
    <property type="entry name" value="U_BOX"/>
    <property type="match status" value="1"/>
</dbReference>
<evidence type="ECO:0000313" key="14">
    <source>
        <dbReference type="Proteomes" id="UP000734854"/>
    </source>
</evidence>
<keyword evidence="10" id="KW-0472">Membrane</keyword>
<reference evidence="13 14" key="1">
    <citation type="submission" date="2020-08" db="EMBL/GenBank/DDBJ databases">
        <title>Plant Genome Project.</title>
        <authorList>
            <person name="Zhang R.-G."/>
        </authorList>
    </citation>
    <scope>NUCLEOTIDE SEQUENCE [LARGE SCALE GENOMIC DNA]</scope>
    <source>
        <tissue evidence="13">Rhizome</tissue>
    </source>
</reference>
<dbReference type="SUPFAM" id="SSF57850">
    <property type="entry name" value="RING/U-box"/>
    <property type="match status" value="1"/>
</dbReference>
<evidence type="ECO:0000256" key="2">
    <source>
        <dbReference type="ARBA" id="ARBA00004906"/>
    </source>
</evidence>
<evidence type="ECO:0000256" key="7">
    <source>
        <dbReference type="ARBA" id="ARBA00022786"/>
    </source>
</evidence>
<dbReference type="SMART" id="SM00504">
    <property type="entry name" value="Ubox"/>
    <property type="match status" value="1"/>
</dbReference>
<evidence type="ECO:0000313" key="13">
    <source>
        <dbReference type="EMBL" id="KAG6497803.1"/>
    </source>
</evidence>
<evidence type="ECO:0000256" key="9">
    <source>
        <dbReference type="PROSITE-ProRule" id="PRU10141"/>
    </source>
</evidence>
<dbReference type="GO" id="GO:0016567">
    <property type="term" value="P:protein ubiquitination"/>
    <property type="evidence" value="ECO:0007669"/>
    <property type="project" value="UniProtKB-UniPathway"/>
</dbReference>
<dbReference type="PANTHER" id="PTHR45647:SF15">
    <property type="entry name" value="U-BOX DOMAIN-CONTAINING PROTEIN 35"/>
    <property type="match status" value="1"/>
</dbReference>
<dbReference type="Gene3D" id="1.10.510.10">
    <property type="entry name" value="Transferase(Phosphotransferase) domain 1"/>
    <property type="match status" value="1"/>
</dbReference>
<sequence length="542" mass="60082">MLEMSDPFGVSTSRCSSGMFILSISDSDAEAIISPLDSLGQLQENLNSISKGSDIPSLVPLPAADVSPFGESRISTFNISVSQCTSSVGSLRSYRTDKSWNFDMSSTSCNSRECMASGNEGDIHGKLERLEKETLACASDPYLKYTWEEIVAATSSFSEANMVGVGANGKVYRGSFHHTVAAIKVLHSDAGYSVKQFKQELKVLPRVRHPHVILLLGACPDKGCLVYEYMENGSLEDRLQCKNSSIPIPWFSRFRIAWEVASALVFLHNSKPEPIIHRDLKPANILLDNNFVSKIGDAGLSTLLPTMPSLSLSTIHKDTAPVGTFFYMDPEYQRTGLVSPKSDTYALGMVILQLLTAKPPVGLTLLIETALENDSLMEVLDSKAGWWLEEEVKELANLGLSCLELRSKDRPNLKEQVLPVLERLKDRAEQARYSVHELSVPPNHFICPLMKVLSLSLSLSLCLSLSLLYFYYYFMAVMDDPCIASDGYTYNRSAIEIWLSKKDKSPITNLPFLHKDITPNNSLLSAIRDWKSRKNDTIIAPS</sequence>
<dbReference type="CDD" id="cd16655">
    <property type="entry name" value="RING-Ubox_WDSUB1-like"/>
    <property type="match status" value="1"/>
</dbReference>
<dbReference type="PANTHER" id="PTHR45647">
    <property type="entry name" value="OS02G0152300 PROTEIN"/>
    <property type="match status" value="1"/>
</dbReference>
<dbReference type="PROSITE" id="PS00107">
    <property type="entry name" value="PROTEIN_KINASE_ATP"/>
    <property type="match status" value="1"/>
</dbReference>
<keyword evidence="7" id="KW-0833">Ubl conjugation pathway</keyword>
<evidence type="ECO:0000256" key="4">
    <source>
        <dbReference type="ARBA" id="ARBA00022679"/>
    </source>
</evidence>
<evidence type="ECO:0000256" key="5">
    <source>
        <dbReference type="ARBA" id="ARBA00022741"/>
    </source>
</evidence>
<dbReference type="Proteomes" id="UP000734854">
    <property type="component" value="Unassembled WGS sequence"/>
</dbReference>
<dbReference type="UniPathway" id="UPA00143"/>
<feature type="transmembrane region" description="Helical" evidence="10">
    <location>
        <begin position="452"/>
        <end position="474"/>
    </location>
</feature>
<dbReference type="InterPro" id="IPR013083">
    <property type="entry name" value="Znf_RING/FYVE/PHD"/>
</dbReference>
<protein>
    <recommendedName>
        <fullName evidence="3">RING-type E3 ubiquitin transferase</fullName>
        <ecNumber evidence="3">2.3.2.27</ecNumber>
    </recommendedName>
</protein>
<feature type="domain" description="U-box" evidence="12">
    <location>
        <begin position="477"/>
        <end position="537"/>
    </location>
</feature>
<dbReference type="PROSITE" id="PS50011">
    <property type="entry name" value="PROTEIN_KINASE_DOM"/>
    <property type="match status" value="1"/>
</dbReference>
<keyword evidence="10" id="KW-1133">Transmembrane helix</keyword>
<dbReference type="Gene3D" id="3.30.40.10">
    <property type="entry name" value="Zinc/RING finger domain, C3HC4 (zinc finger)"/>
    <property type="match status" value="1"/>
</dbReference>
<dbReference type="Gene3D" id="3.30.200.20">
    <property type="entry name" value="Phosphorylase Kinase, domain 1"/>
    <property type="match status" value="1"/>
</dbReference>
<evidence type="ECO:0000256" key="6">
    <source>
        <dbReference type="ARBA" id="ARBA00022777"/>
    </source>
</evidence>
<evidence type="ECO:0000256" key="10">
    <source>
        <dbReference type="SAM" id="Phobius"/>
    </source>
</evidence>
<dbReference type="Pfam" id="PF04564">
    <property type="entry name" value="U-box"/>
    <property type="match status" value="1"/>
</dbReference>
<dbReference type="InterPro" id="IPR051348">
    <property type="entry name" value="U-box_ubiquitin_ligases"/>
</dbReference>
<keyword evidence="5 9" id="KW-0547">Nucleotide-binding</keyword>
<gene>
    <name evidence="13" type="ORF">ZIOFF_045709</name>
</gene>
<accession>A0A8J5G7H0</accession>
<feature type="binding site" evidence="9">
    <location>
        <position position="184"/>
    </location>
    <ligand>
        <name>ATP</name>
        <dbReference type="ChEBI" id="CHEBI:30616"/>
    </ligand>
</feature>
<dbReference type="GO" id="GO:0004672">
    <property type="term" value="F:protein kinase activity"/>
    <property type="evidence" value="ECO:0007669"/>
    <property type="project" value="InterPro"/>
</dbReference>
<dbReference type="GO" id="GO:0005524">
    <property type="term" value="F:ATP binding"/>
    <property type="evidence" value="ECO:0007669"/>
    <property type="project" value="UniProtKB-UniRule"/>
</dbReference>
<comment type="caution">
    <text evidence="13">The sequence shown here is derived from an EMBL/GenBank/DDBJ whole genome shotgun (WGS) entry which is preliminary data.</text>
</comment>
<evidence type="ECO:0000256" key="8">
    <source>
        <dbReference type="ARBA" id="ARBA00022840"/>
    </source>
</evidence>
<comment type="catalytic activity">
    <reaction evidence="1">
        <text>S-ubiquitinyl-[E2 ubiquitin-conjugating enzyme]-L-cysteine + [acceptor protein]-L-lysine = [E2 ubiquitin-conjugating enzyme]-L-cysteine + N(6)-ubiquitinyl-[acceptor protein]-L-lysine.</text>
        <dbReference type="EC" id="2.3.2.27"/>
    </reaction>
</comment>
<evidence type="ECO:0000259" key="11">
    <source>
        <dbReference type="PROSITE" id="PS50011"/>
    </source>
</evidence>
<dbReference type="EMBL" id="JACMSC010000012">
    <property type="protein sequence ID" value="KAG6497803.1"/>
    <property type="molecule type" value="Genomic_DNA"/>
</dbReference>
<keyword evidence="4" id="KW-0808">Transferase</keyword>
<keyword evidence="8 9" id="KW-0067">ATP-binding</keyword>
<dbReference type="InterPro" id="IPR000719">
    <property type="entry name" value="Prot_kinase_dom"/>
</dbReference>
<dbReference type="PROSITE" id="PS00108">
    <property type="entry name" value="PROTEIN_KINASE_ST"/>
    <property type="match status" value="1"/>
</dbReference>
<dbReference type="Pfam" id="PF00069">
    <property type="entry name" value="Pkinase"/>
    <property type="match status" value="1"/>
</dbReference>
<keyword evidence="14" id="KW-1185">Reference proteome</keyword>
<evidence type="ECO:0000256" key="3">
    <source>
        <dbReference type="ARBA" id="ARBA00012483"/>
    </source>
</evidence>
<dbReference type="InterPro" id="IPR011009">
    <property type="entry name" value="Kinase-like_dom_sf"/>
</dbReference>
<organism evidence="13 14">
    <name type="scientific">Zingiber officinale</name>
    <name type="common">Ginger</name>
    <name type="synonym">Amomum zingiber</name>
    <dbReference type="NCBI Taxonomy" id="94328"/>
    <lineage>
        <taxon>Eukaryota</taxon>
        <taxon>Viridiplantae</taxon>
        <taxon>Streptophyta</taxon>
        <taxon>Embryophyta</taxon>
        <taxon>Tracheophyta</taxon>
        <taxon>Spermatophyta</taxon>
        <taxon>Magnoliopsida</taxon>
        <taxon>Liliopsida</taxon>
        <taxon>Zingiberales</taxon>
        <taxon>Zingiberaceae</taxon>
        <taxon>Zingiber</taxon>
    </lineage>
</organism>